<dbReference type="Pfam" id="PF25597">
    <property type="entry name" value="SH3_retrovirus"/>
    <property type="match status" value="1"/>
</dbReference>
<dbReference type="CDD" id="cd09272">
    <property type="entry name" value="RNase_HI_RT_Ty1"/>
    <property type="match status" value="1"/>
</dbReference>
<comment type="caution">
    <text evidence="3">The sequence shown here is derived from an EMBL/GenBank/DDBJ whole genome shotgun (WGS) entry which is preliminary data.</text>
</comment>
<evidence type="ECO:0000313" key="4">
    <source>
        <dbReference type="Proteomes" id="UP000288805"/>
    </source>
</evidence>
<dbReference type="InterPro" id="IPR001584">
    <property type="entry name" value="Integrase_cat-core"/>
</dbReference>
<dbReference type="InterPro" id="IPR012337">
    <property type="entry name" value="RNaseH-like_sf"/>
</dbReference>
<dbReference type="Gene3D" id="3.30.420.10">
    <property type="entry name" value="Ribonuclease H-like superfamily/Ribonuclease H"/>
    <property type="match status" value="1"/>
</dbReference>
<evidence type="ECO:0000313" key="3">
    <source>
        <dbReference type="EMBL" id="RVW23857.1"/>
    </source>
</evidence>
<dbReference type="InterPro" id="IPR036397">
    <property type="entry name" value="RNaseH_sf"/>
</dbReference>
<gene>
    <name evidence="3" type="primary">POLX_160</name>
    <name evidence="3" type="ORF">CK203_094434</name>
</gene>
<dbReference type="SUPFAM" id="SSF53098">
    <property type="entry name" value="Ribonuclease H-like"/>
    <property type="match status" value="1"/>
</dbReference>
<proteinExistence type="predicted"/>
<dbReference type="PROSITE" id="PS50994">
    <property type="entry name" value="INTEGRASE"/>
    <property type="match status" value="1"/>
</dbReference>
<sequence length="727" mass="82355">MSQHGIIHQSSCTHTPQQNGVAERKNRHLVETARTLLPHSHVPFRFWGDAVLTACYLINRMPSSVLHDQIPHSLLFPDQPLYFLPPRVFGCTCFVHILTPGQDKLSARATKCIFLGYSRLQKDYRCYSSKTHRYFLSADVTFFEDSPFFSTSESLPVSEVLPLPIISPPDAVPSRPLQVCHRRHRVAVPPSLAEVLADSLPKPSVSPAPALLLLLTYPLLFGKALSHPGWRQAMVDEMAALHSNGTWDLVVLPYCKSTVGCRWVYTVKVGPAGQVDRLKARLVAKGYTQVYDSDYGDTFSPVAKIASVRLLLSMAAMCSWPLYQLDIKNVFLHEDLAEEVYMEATTWLCCSGGVWFSVQVTPFSIWLETISSSMCIYLVVYVDDIVITSSDQNGIEIAQSSSDVVLSQRKYALDILEETGEPLGDPGRYRRLVGKLNYLTITRPDISFPVSVVSQFLQSPCDSHWDAVIRILRYIKSTPGQSVLYENRGHTQVVDYTDADWAGSPTIVFLLELRFGKDEQMKFICDNQAALHIASNPVFHKRTKHIEVDCHFIREKIASGCVTTSFVNSNDQLADIFTKSLRAKFLSVGNGQRVRFWKDKQCRDEPLCVFFPSLFALAVSKEERVAKIWNSKDKKGRWVPHFSKSFNDWEVESVERFLMKLQGNRVYRDDDDKVVWTGSRSGSFSIKSLYHALDPNDPLVFQVESLRDLVCHLRRLFSRGRQHGEES</sequence>
<evidence type="ECO:0000259" key="2">
    <source>
        <dbReference type="PROSITE" id="PS50994"/>
    </source>
</evidence>
<dbReference type="Pfam" id="PF07727">
    <property type="entry name" value="RVT_2"/>
    <property type="match status" value="1"/>
</dbReference>
<feature type="region of interest" description="Disordered" evidence="1">
    <location>
        <begin position="1"/>
        <end position="24"/>
    </location>
</feature>
<dbReference type="Proteomes" id="UP000288805">
    <property type="component" value="Unassembled WGS sequence"/>
</dbReference>
<feature type="domain" description="Integrase catalytic" evidence="2">
    <location>
        <begin position="1"/>
        <end position="79"/>
    </location>
</feature>
<dbReference type="AlphaFoldDB" id="A0A438CKX0"/>
<reference evidence="3 4" key="1">
    <citation type="journal article" date="2018" name="PLoS Genet.">
        <title>Population sequencing reveals clonal diversity and ancestral inbreeding in the grapevine cultivar Chardonnay.</title>
        <authorList>
            <person name="Roach M.J."/>
            <person name="Johnson D.L."/>
            <person name="Bohlmann J."/>
            <person name="van Vuuren H.J."/>
            <person name="Jones S.J."/>
            <person name="Pretorius I.S."/>
            <person name="Schmidt S.A."/>
            <person name="Borneman A.R."/>
        </authorList>
    </citation>
    <scope>NUCLEOTIDE SEQUENCE [LARGE SCALE GENOMIC DNA]</scope>
    <source>
        <strain evidence="4">cv. Chardonnay</strain>
        <tissue evidence="3">Leaf</tissue>
    </source>
</reference>
<dbReference type="GO" id="GO:0003676">
    <property type="term" value="F:nucleic acid binding"/>
    <property type="evidence" value="ECO:0007669"/>
    <property type="project" value="InterPro"/>
</dbReference>
<name>A0A438CKX0_VITVI</name>
<organism evidence="3 4">
    <name type="scientific">Vitis vinifera</name>
    <name type="common">Grape</name>
    <dbReference type="NCBI Taxonomy" id="29760"/>
    <lineage>
        <taxon>Eukaryota</taxon>
        <taxon>Viridiplantae</taxon>
        <taxon>Streptophyta</taxon>
        <taxon>Embryophyta</taxon>
        <taxon>Tracheophyta</taxon>
        <taxon>Spermatophyta</taxon>
        <taxon>Magnoliopsida</taxon>
        <taxon>eudicotyledons</taxon>
        <taxon>Gunneridae</taxon>
        <taxon>Pentapetalae</taxon>
        <taxon>rosids</taxon>
        <taxon>Vitales</taxon>
        <taxon>Vitaceae</taxon>
        <taxon>Viteae</taxon>
        <taxon>Vitis</taxon>
    </lineage>
</organism>
<protein>
    <submittedName>
        <fullName evidence="3">Retrovirus-related Pol polyprotein from transposon TNT 1-94</fullName>
    </submittedName>
</protein>
<dbReference type="PANTHER" id="PTHR11439">
    <property type="entry name" value="GAG-POL-RELATED RETROTRANSPOSON"/>
    <property type="match status" value="1"/>
</dbReference>
<evidence type="ECO:0000256" key="1">
    <source>
        <dbReference type="SAM" id="MobiDB-lite"/>
    </source>
</evidence>
<accession>A0A438CKX0</accession>
<dbReference type="PANTHER" id="PTHR11439:SF484">
    <property type="entry name" value="REVERSE TRANSCRIPTASE TY1_COPIA-TYPE DOMAIN-CONTAINING PROTEIN"/>
    <property type="match status" value="1"/>
</dbReference>
<dbReference type="InterPro" id="IPR043502">
    <property type="entry name" value="DNA/RNA_pol_sf"/>
</dbReference>
<dbReference type="InterPro" id="IPR013103">
    <property type="entry name" value="RVT_2"/>
</dbReference>
<dbReference type="InterPro" id="IPR057670">
    <property type="entry name" value="SH3_retrovirus"/>
</dbReference>
<feature type="compositionally biased region" description="Polar residues" evidence="1">
    <location>
        <begin position="1"/>
        <end position="20"/>
    </location>
</feature>
<dbReference type="SUPFAM" id="SSF56672">
    <property type="entry name" value="DNA/RNA polymerases"/>
    <property type="match status" value="1"/>
</dbReference>
<dbReference type="EMBL" id="QGNW01002185">
    <property type="protein sequence ID" value="RVW23857.1"/>
    <property type="molecule type" value="Genomic_DNA"/>
</dbReference>
<dbReference type="GO" id="GO:0015074">
    <property type="term" value="P:DNA integration"/>
    <property type="evidence" value="ECO:0007669"/>
    <property type="project" value="InterPro"/>
</dbReference>